<keyword evidence="3" id="KW-1185">Reference proteome</keyword>
<dbReference type="InterPro" id="IPR000182">
    <property type="entry name" value="GNAT_dom"/>
</dbReference>
<name>A0ABZ0Q270_9LACO</name>
<dbReference type="InterPro" id="IPR016181">
    <property type="entry name" value="Acyl_CoA_acyltransferase"/>
</dbReference>
<dbReference type="Proteomes" id="UP001302696">
    <property type="component" value="Chromosome"/>
</dbReference>
<dbReference type="PANTHER" id="PTHR43441:SF11">
    <property type="entry name" value="RIBOSOMAL-PROTEIN-SERINE ACETYLTRANSFERASE"/>
    <property type="match status" value="1"/>
</dbReference>
<reference evidence="3" key="1">
    <citation type="submission" date="2024-06" db="EMBL/GenBank/DDBJ databases">
        <authorList>
            <person name="Chang H.C."/>
            <person name="Mun S.Y."/>
        </authorList>
    </citation>
    <scope>NUCLEOTIDE SEQUENCE [LARGE SCALE GENOMIC DNA]</scope>
    <source>
        <strain evidence="3">KT1</strain>
    </source>
</reference>
<dbReference type="EC" id="2.3.1.-" evidence="2"/>
<dbReference type="Pfam" id="PF13302">
    <property type="entry name" value="Acetyltransf_3"/>
    <property type="match status" value="1"/>
</dbReference>
<dbReference type="GO" id="GO:0016746">
    <property type="term" value="F:acyltransferase activity"/>
    <property type="evidence" value="ECO:0007669"/>
    <property type="project" value="UniProtKB-KW"/>
</dbReference>
<sequence length="109" mass="12839">MKIEIPLNIPGHIAKLRLAEQQDADALFQIIDHDRQELKKWMPWAYTTLSKKDELVFLQYVERQNVAHKLLMFTILFDEKKVGMIDLHELDNINKHAEFGYWLGGNFTA</sequence>
<organism evidence="2 3">
    <name type="scientific">Pediococcus inopinatus</name>
    <dbReference type="NCBI Taxonomy" id="114090"/>
    <lineage>
        <taxon>Bacteria</taxon>
        <taxon>Bacillati</taxon>
        <taxon>Bacillota</taxon>
        <taxon>Bacilli</taxon>
        <taxon>Lactobacillales</taxon>
        <taxon>Lactobacillaceae</taxon>
        <taxon>Pediococcus</taxon>
    </lineage>
</organism>
<accession>A0ABZ0Q270</accession>
<dbReference type="InterPro" id="IPR051908">
    <property type="entry name" value="Ribosomal_N-acetyltransferase"/>
</dbReference>
<keyword evidence="2" id="KW-0012">Acyltransferase</keyword>
<proteinExistence type="predicted"/>
<gene>
    <name evidence="2" type="ORF">N6G96_07060</name>
</gene>
<feature type="domain" description="N-acetyltransferase" evidence="1">
    <location>
        <begin position="16"/>
        <end position="106"/>
    </location>
</feature>
<evidence type="ECO:0000313" key="3">
    <source>
        <dbReference type="Proteomes" id="UP001302696"/>
    </source>
</evidence>
<keyword evidence="2" id="KW-0808">Transferase</keyword>
<dbReference type="EMBL" id="CP104778">
    <property type="protein sequence ID" value="WPC21050.1"/>
    <property type="molecule type" value="Genomic_DNA"/>
</dbReference>
<evidence type="ECO:0000313" key="2">
    <source>
        <dbReference type="EMBL" id="WPC21050.1"/>
    </source>
</evidence>
<dbReference type="Gene3D" id="3.40.630.30">
    <property type="match status" value="1"/>
</dbReference>
<evidence type="ECO:0000259" key="1">
    <source>
        <dbReference type="Pfam" id="PF13302"/>
    </source>
</evidence>
<protein>
    <submittedName>
        <fullName evidence="2">GNAT family N-acetyltransferase</fullName>
        <ecNumber evidence="2">2.3.1.-</ecNumber>
    </submittedName>
</protein>
<dbReference type="SUPFAM" id="SSF55729">
    <property type="entry name" value="Acyl-CoA N-acyltransferases (Nat)"/>
    <property type="match status" value="1"/>
</dbReference>
<dbReference type="PANTHER" id="PTHR43441">
    <property type="entry name" value="RIBOSOMAL-PROTEIN-SERINE ACETYLTRANSFERASE"/>
    <property type="match status" value="1"/>
</dbReference>